<dbReference type="GO" id="GO:0046872">
    <property type="term" value="F:metal ion binding"/>
    <property type="evidence" value="ECO:0007669"/>
    <property type="project" value="UniProtKB-KW"/>
</dbReference>
<keyword evidence="6 12" id="KW-0915">Sodium</keyword>
<keyword evidence="3 12" id="KW-0997">Cell inner membrane</keyword>
<dbReference type="STRING" id="573065.Astex_3148"/>
<dbReference type="OrthoDB" id="9806299at2"/>
<keyword evidence="14" id="KW-1185">Reference proteome</keyword>
<keyword evidence="12" id="KW-0813">Transport</keyword>
<feature type="transmembrane region" description="Helical" evidence="12">
    <location>
        <begin position="32"/>
        <end position="58"/>
    </location>
</feature>
<comment type="function">
    <text evidence="12">Fluoride-specific ion channel. Important for reducing fluoride concentration in the cell, thus reducing its toxicity.</text>
</comment>
<dbReference type="PANTHER" id="PTHR28259:SF1">
    <property type="entry name" value="FLUORIDE EXPORT PROTEIN 1-RELATED"/>
    <property type="match status" value="1"/>
</dbReference>
<dbReference type="GO" id="GO:0140114">
    <property type="term" value="P:cellular detoxification of fluoride"/>
    <property type="evidence" value="ECO:0007669"/>
    <property type="project" value="UniProtKB-UniRule"/>
</dbReference>
<keyword evidence="4 12" id="KW-0812">Transmembrane</keyword>
<sequence length="126" mass="13176">MSNLLLVMIGGALGSAARYGLARLWPAAAMPFGWPIGTFAANLLGGLMMGLLAGWLLAKGGDERLRLLLGVGVLGGFTTFSTYSLEVVHMLERRDYGLAGLYAVSSAALAILAVMIGLFVFRKVAG</sequence>
<dbReference type="KEGG" id="aex:Astex_3148"/>
<feature type="binding site" evidence="12">
    <location>
        <position position="78"/>
    </location>
    <ligand>
        <name>Na(+)</name>
        <dbReference type="ChEBI" id="CHEBI:29101"/>
        <note>structural</note>
    </ligand>
</feature>
<evidence type="ECO:0000256" key="1">
    <source>
        <dbReference type="ARBA" id="ARBA00004651"/>
    </source>
</evidence>
<comment type="subcellular location">
    <subcellularLocation>
        <location evidence="12">Cell inner membrane</location>
        <topology evidence="12">Multi-pass membrane protein</topology>
    </subcellularLocation>
    <subcellularLocation>
        <location evidence="1">Cell membrane</location>
        <topology evidence="1">Multi-pass membrane protein</topology>
    </subcellularLocation>
</comment>
<evidence type="ECO:0000256" key="4">
    <source>
        <dbReference type="ARBA" id="ARBA00022692"/>
    </source>
</evidence>
<evidence type="ECO:0000256" key="2">
    <source>
        <dbReference type="ARBA" id="ARBA00022475"/>
    </source>
</evidence>
<dbReference type="NCBIfam" id="TIGR00494">
    <property type="entry name" value="crcB"/>
    <property type="match status" value="1"/>
</dbReference>
<keyword evidence="5 12" id="KW-1133">Transmembrane helix</keyword>
<dbReference type="SUPFAM" id="SSF52255">
    <property type="entry name" value="N5-CAIR mutase (phosphoribosylaminoimidazole carboxylase, PurE)"/>
    <property type="match status" value="1"/>
</dbReference>
<dbReference type="eggNOG" id="COG0239">
    <property type="taxonomic scope" value="Bacteria"/>
</dbReference>
<name>E8RTG2_ASTEC</name>
<dbReference type="HOGENOM" id="CLU_114342_2_3_5"/>
<dbReference type="RefSeq" id="WP_013480604.1">
    <property type="nucleotide sequence ID" value="NC_014817.1"/>
</dbReference>
<dbReference type="EMBL" id="CP002396">
    <property type="protein sequence ID" value="ADU14783.1"/>
    <property type="molecule type" value="Genomic_DNA"/>
</dbReference>
<dbReference type="HAMAP" id="MF_00454">
    <property type="entry name" value="FluC"/>
    <property type="match status" value="1"/>
</dbReference>
<gene>
    <name evidence="12" type="primary">fluC</name>
    <name evidence="12" type="synonym">crcB</name>
    <name evidence="13" type="ordered locus">Astex_3148</name>
</gene>
<organism evidence="13 14">
    <name type="scientific">Asticcacaulis excentricus (strain ATCC 15261 / DSM 4724 / KCTC 12464 / NCIMB 9791 / VKM B-1370 / CB 48)</name>
    <dbReference type="NCBI Taxonomy" id="573065"/>
    <lineage>
        <taxon>Bacteria</taxon>
        <taxon>Pseudomonadati</taxon>
        <taxon>Pseudomonadota</taxon>
        <taxon>Alphaproteobacteria</taxon>
        <taxon>Caulobacterales</taxon>
        <taxon>Caulobacteraceae</taxon>
        <taxon>Asticcacaulis</taxon>
    </lineage>
</organism>
<reference evidence="14" key="1">
    <citation type="submission" date="2010-12" db="EMBL/GenBank/DDBJ databases">
        <title>Complete sequence of chromosome 2 of Asticcacaulis excentricus CB 48.</title>
        <authorList>
            <consortium name="US DOE Joint Genome Institute"/>
            <person name="Lucas S."/>
            <person name="Copeland A."/>
            <person name="Lapidus A."/>
            <person name="Cheng J.-F."/>
            <person name="Bruce D."/>
            <person name="Goodwin L."/>
            <person name="Pitluck S."/>
            <person name="Teshima H."/>
            <person name="Davenport K."/>
            <person name="Detter J.C."/>
            <person name="Han C."/>
            <person name="Tapia R."/>
            <person name="Land M."/>
            <person name="Hauser L."/>
            <person name="Jeffries C."/>
            <person name="Kyrpides N."/>
            <person name="Ivanova N."/>
            <person name="Ovchinnikova G."/>
            <person name="Brun Y.V."/>
            <person name="Woyke T."/>
        </authorList>
    </citation>
    <scope>NUCLEOTIDE SEQUENCE [LARGE SCALE GENOMIC DNA]</scope>
    <source>
        <strain evidence="14">ATCC 15261 / DSM 4724 / KCTC 12464 / NCIMB 9791 / VKM B-1370 / CB 48</strain>
    </source>
</reference>
<evidence type="ECO:0000256" key="7">
    <source>
        <dbReference type="ARBA" id="ARBA00023065"/>
    </source>
</evidence>
<evidence type="ECO:0000256" key="6">
    <source>
        <dbReference type="ARBA" id="ARBA00023053"/>
    </source>
</evidence>
<evidence type="ECO:0000313" key="13">
    <source>
        <dbReference type="EMBL" id="ADU14783.1"/>
    </source>
</evidence>
<evidence type="ECO:0000256" key="10">
    <source>
        <dbReference type="ARBA" id="ARBA00035120"/>
    </source>
</evidence>
<dbReference type="Pfam" id="PF02537">
    <property type="entry name" value="CRCB"/>
    <property type="match status" value="1"/>
</dbReference>
<protein>
    <recommendedName>
        <fullName evidence="12">Fluoride-specific ion channel FluC</fullName>
    </recommendedName>
</protein>
<dbReference type="InterPro" id="IPR003691">
    <property type="entry name" value="FluC"/>
</dbReference>
<dbReference type="PANTHER" id="PTHR28259">
    <property type="entry name" value="FLUORIDE EXPORT PROTEIN 1-RELATED"/>
    <property type="match status" value="1"/>
</dbReference>
<evidence type="ECO:0000256" key="5">
    <source>
        <dbReference type="ARBA" id="ARBA00022989"/>
    </source>
</evidence>
<dbReference type="GO" id="GO:0005886">
    <property type="term" value="C:plasma membrane"/>
    <property type="evidence" value="ECO:0007669"/>
    <property type="project" value="UniProtKB-SubCell"/>
</dbReference>
<evidence type="ECO:0000256" key="9">
    <source>
        <dbReference type="ARBA" id="ARBA00023303"/>
    </source>
</evidence>
<feature type="binding site" evidence="12">
    <location>
        <position position="75"/>
    </location>
    <ligand>
        <name>Na(+)</name>
        <dbReference type="ChEBI" id="CHEBI:29101"/>
        <note>structural</note>
    </ligand>
</feature>
<keyword evidence="9 12" id="KW-0407">Ion channel</keyword>
<dbReference type="AlphaFoldDB" id="E8RTG2"/>
<feature type="transmembrane region" description="Helical" evidence="12">
    <location>
        <begin position="97"/>
        <end position="121"/>
    </location>
</feature>
<feature type="transmembrane region" description="Helical" evidence="12">
    <location>
        <begin position="65"/>
        <end position="85"/>
    </location>
</feature>
<keyword evidence="8 12" id="KW-0472">Membrane</keyword>
<evidence type="ECO:0000256" key="8">
    <source>
        <dbReference type="ARBA" id="ARBA00023136"/>
    </source>
</evidence>
<comment type="catalytic activity">
    <reaction evidence="11">
        <text>fluoride(in) = fluoride(out)</text>
        <dbReference type="Rhea" id="RHEA:76159"/>
        <dbReference type="ChEBI" id="CHEBI:17051"/>
    </reaction>
    <physiologicalReaction direction="left-to-right" evidence="11">
        <dbReference type="Rhea" id="RHEA:76160"/>
    </physiologicalReaction>
</comment>
<dbReference type="GO" id="GO:0062054">
    <property type="term" value="F:fluoride channel activity"/>
    <property type="evidence" value="ECO:0007669"/>
    <property type="project" value="UniProtKB-UniRule"/>
</dbReference>
<evidence type="ECO:0000256" key="12">
    <source>
        <dbReference type="HAMAP-Rule" id="MF_00454"/>
    </source>
</evidence>
<dbReference type="Proteomes" id="UP000001492">
    <property type="component" value="Chromosome 2"/>
</dbReference>
<keyword evidence="12" id="KW-0479">Metal-binding</keyword>
<accession>E8RTG2</accession>
<comment type="activity regulation">
    <text evidence="12">Na(+) is not transported, but it plays an essential structural role and its presence is essential for fluoride channel function.</text>
</comment>
<evidence type="ECO:0000256" key="11">
    <source>
        <dbReference type="ARBA" id="ARBA00035585"/>
    </source>
</evidence>
<proteinExistence type="inferred from homology"/>
<evidence type="ECO:0000313" key="14">
    <source>
        <dbReference type="Proteomes" id="UP000001492"/>
    </source>
</evidence>
<keyword evidence="2 12" id="KW-1003">Cell membrane</keyword>
<keyword evidence="7 12" id="KW-0406">Ion transport</keyword>
<comment type="similarity">
    <text evidence="10 12">Belongs to the fluoride channel Fluc/FEX (TC 1.A.43) family.</text>
</comment>
<evidence type="ECO:0000256" key="3">
    <source>
        <dbReference type="ARBA" id="ARBA00022519"/>
    </source>
</evidence>